<feature type="compositionally biased region" description="Basic residues" evidence="1">
    <location>
        <begin position="180"/>
        <end position="189"/>
    </location>
</feature>
<dbReference type="AlphaFoldDB" id="A0A8T0UI59"/>
<dbReference type="Proteomes" id="UP000823388">
    <property type="component" value="Chromosome 3N"/>
</dbReference>
<comment type="caution">
    <text evidence="2">The sequence shown here is derived from an EMBL/GenBank/DDBJ whole genome shotgun (WGS) entry which is preliminary data.</text>
</comment>
<name>A0A8T0UI59_PANVG</name>
<feature type="compositionally biased region" description="Basic and acidic residues" evidence="1">
    <location>
        <begin position="37"/>
        <end position="57"/>
    </location>
</feature>
<organism evidence="2 3">
    <name type="scientific">Panicum virgatum</name>
    <name type="common">Blackwell switchgrass</name>
    <dbReference type="NCBI Taxonomy" id="38727"/>
    <lineage>
        <taxon>Eukaryota</taxon>
        <taxon>Viridiplantae</taxon>
        <taxon>Streptophyta</taxon>
        <taxon>Embryophyta</taxon>
        <taxon>Tracheophyta</taxon>
        <taxon>Spermatophyta</taxon>
        <taxon>Magnoliopsida</taxon>
        <taxon>Liliopsida</taxon>
        <taxon>Poales</taxon>
        <taxon>Poaceae</taxon>
        <taxon>PACMAD clade</taxon>
        <taxon>Panicoideae</taxon>
        <taxon>Panicodae</taxon>
        <taxon>Paniceae</taxon>
        <taxon>Panicinae</taxon>
        <taxon>Panicum</taxon>
        <taxon>Panicum sect. Hiantes</taxon>
    </lineage>
</organism>
<sequence length="211" mass="23064">MVVWPVGDGGAGERRQRWQQWGGEGVFFLPRAGGGRRSIEASRGRRSTGEGRERTDTTRGGQNTGAPGAHRRKSSSKGGVRRNSTRGRRRRAPGAAIHHRAHTARGGDATACLAARQPSGSSRAPRQHPRRARTLGSGVARQPGGNRLERRIGHSTAGGDRHGNTVHREGGGRNQAIRLRERRIGRRRRGKEEDLHRAMAEHPKSQDEPGH</sequence>
<dbReference type="EMBL" id="CM029042">
    <property type="protein sequence ID" value="KAG2621728.1"/>
    <property type="molecule type" value="Genomic_DNA"/>
</dbReference>
<reference evidence="2" key="1">
    <citation type="submission" date="2020-05" db="EMBL/GenBank/DDBJ databases">
        <title>WGS assembly of Panicum virgatum.</title>
        <authorList>
            <person name="Lovell J.T."/>
            <person name="Jenkins J."/>
            <person name="Shu S."/>
            <person name="Juenger T.E."/>
            <person name="Schmutz J."/>
        </authorList>
    </citation>
    <scope>NUCLEOTIDE SEQUENCE</scope>
    <source>
        <strain evidence="2">AP13</strain>
    </source>
</reference>
<feature type="compositionally biased region" description="Basic residues" evidence="1">
    <location>
        <begin position="69"/>
        <end position="103"/>
    </location>
</feature>
<protein>
    <submittedName>
        <fullName evidence="2">Uncharacterized protein</fullName>
    </submittedName>
</protein>
<feature type="compositionally biased region" description="Basic and acidic residues" evidence="1">
    <location>
        <begin position="190"/>
        <end position="211"/>
    </location>
</feature>
<evidence type="ECO:0000313" key="3">
    <source>
        <dbReference type="Proteomes" id="UP000823388"/>
    </source>
</evidence>
<keyword evidence="3" id="KW-1185">Reference proteome</keyword>
<accession>A0A8T0UI59</accession>
<feature type="compositionally biased region" description="Basic and acidic residues" evidence="1">
    <location>
        <begin position="159"/>
        <end position="171"/>
    </location>
</feature>
<proteinExistence type="predicted"/>
<gene>
    <name evidence="2" type="ORF">PVAP13_3NG303912</name>
</gene>
<evidence type="ECO:0000256" key="1">
    <source>
        <dbReference type="SAM" id="MobiDB-lite"/>
    </source>
</evidence>
<evidence type="ECO:0000313" key="2">
    <source>
        <dbReference type="EMBL" id="KAG2621728.1"/>
    </source>
</evidence>
<feature type="region of interest" description="Disordered" evidence="1">
    <location>
        <begin position="1"/>
        <end position="211"/>
    </location>
</feature>